<comment type="caution">
    <text evidence="1">The sequence shown here is derived from an EMBL/GenBank/DDBJ whole genome shotgun (WGS) entry which is preliminary data.</text>
</comment>
<evidence type="ECO:0000313" key="2">
    <source>
        <dbReference type="Proteomes" id="UP000634043"/>
    </source>
</evidence>
<organism evidence="1 2">
    <name type="scientific">Pontibacter amylolyticus</name>
    <dbReference type="NCBI Taxonomy" id="1424080"/>
    <lineage>
        <taxon>Bacteria</taxon>
        <taxon>Pseudomonadati</taxon>
        <taxon>Bacteroidota</taxon>
        <taxon>Cytophagia</taxon>
        <taxon>Cytophagales</taxon>
        <taxon>Hymenobacteraceae</taxon>
        <taxon>Pontibacter</taxon>
    </lineage>
</organism>
<dbReference type="InterPro" id="IPR013783">
    <property type="entry name" value="Ig-like_fold"/>
</dbReference>
<accession>A0ABQ1W1H8</accession>
<dbReference type="EMBL" id="BMFP01000001">
    <property type="protein sequence ID" value="GGG06603.1"/>
    <property type="molecule type" value="Genomic_DNA"/>
</dbReference>
<gene>
    <name evidence="1" type="ORF">GCM10011323_09130</name>
</gene>
<dbReference type="Gene3D" id="2.60.40.10">
    <property type="entry name" value="Immunoglobulins"/>
    <property type="match status" value="1"/>
</dbReference>
<evidence type="ECO:0000313" key="1">
    <source>
        <dbReference type="EMBL" id="GGG06603.1"/>
    </source>
</evidence>
<sequence>MKTIIARAVKSAVMGVLWITVSFAIPVYGQAVEMGRFVTTYTQDFNSLPTTTSSSVVTAQLGEDAFIPDGWTVYRINSKSEIVTNNTILVNNGSSNTGGLYSYGNTGTTERALGALTASGIEITYNLLLQNTSGRAITALDIAFAAEQWRVGSINTDLQRLLFTYAIAEYPSSFNRTGKLGSPGWTTVPSLQFTSPVVGGKARPLDGNLPENRKEFSYTLPEAIPDGYYVMLRWYDPDELEQDHGLAIDDVKVNWNFEADYIPLPVELTKFTARTIGKAIELNWTTASEKDSRHFEVERSSDAKTFTTIGIVNAQGTTSLTTHYTFTDREPLLGTSYYRLKQVDEDLSYTYYQVVAVSNQQARSASVYPTLAQQELMVELPLAHLTYDAVVYDKMGRMVMRQSLKGYAHVLDVSRLGHGNYTLVLSNETGERQTLRFLKR</sequence>
<reference evidence="2" key="1">
    <citation type="journal article" date="2019" name="Int. J. Syst. Evol. Microbiol.">
        <title>The Global Catalogue of Microorganisms (GCM) 10K type strain sequencing project: providing services to taxonomists for standard genome sequencing and annotation.</title>
        <authorList>
            <consortium name="The Broad Institute Genomics Platform"/>
            <consortium name="The Broad Institute Genome Sequencing Center for Infectious Disease"/>
            <person name="Wu L."/>
            <person name="Ma J."/>
        </authorList>
    </citation>
    <scope>NUCLEOTIDE SEQUENCE [LARGE SCALE GENOMIC DNA]</scope>
    <source>
        <strain evidence="2">CGMCC 1.12749</strain>
    </source>
</reference>
<evidence type="ECO:0008006" key="3">
    <source>
        <dbReference type="Google" id="ProtNLM"/>
    </source>
</evidence>
<name>A0ABQ1W1H8_9BACT</name>
<proteinExistence type="predicted"/>
<protein>
    <recommendedName>
        <fullName evidence="3">T9SS type A sorting domain-containing protein</fullName>
    </recommendedName>
</protein>
<dbReference type="RefSeq" id="WP_188500302.1">
    <property type="nucleotide sequence ID" value="NZ_BMFP01000001.1"/>
</dbReference>
<dbReference type="Proteomes" id="UP000634043">
    <property type="component" value="Unassembled WGS sequence"/>
</dbReference>
<keyword evidence="2" id="KW-1185">Reference proteome</keyword>